<keyword evidence="5 8" id="KW-0808">Transferase</keyword>
<evidence type="ECO:0000256" key="4">
    <source>
        <dbReference type="ARBA" id="ARBA00017935"/>
    </source>
</evidence>
<dbReference type="Pfam" id="PF00583">
    <property type="entry name" value="Acetyltransf_1"/>
    <property type="match status" value="1"/>
</dbReference>
<comment type="similarity">
    <text evidence="2 8">Belongs to the acetyltransferase family. EctA subfamily.</text>
</comment>
<gene>
    <name evidence="8 10" type="primary">ectA</name>
    <name evidence="10" type="ORF">C4F51_07225</name>
</gene>
<name>A0A928YTL5_9GAMM</name>
<dbReference type="GO" id="GO:0033816">
    <property type="term" value="F:diaminobutyrate acetyltransferase activity"/>
    <property type="evidence" value="ECO:0007669"/>
    <property type="project" value="UniProtKB-EC"/>
</dbReference>
<evidence type="ECO:0000256" key="7">
    <source>
        <dbReference type="ARBA" id="ARBA00048924"/>
    </source>
</evidence>
<feature type="domain" description="N-acetyltransferase" evidence="9">
    <location>
        <begin position="17"/>
        <end position="163"/>
    </location>
</feature>
<accession>A0A928YTL5</accession>
<comment type="catalytic activity">
    <reaction evidence="7 8">
        <text>L-2,4-diaminobutanoate + acetyl-CoA = (2S)-4-acetamido-2-aminobutanoate + CoA + H(+)</text>
        <dbReference type="Rhea" id="RHEA:16901"/>
        <dbReference type="ChEBI" id="CHEBI:15378"/>
        <dbReference type="ChEBI" id="CHEBI:57287"/>
        <dbReference type="ChEBI" id="CHEBI:57288"/>
        <dbReference type="ChEBI" id="CHEBI:58761"/>
        <dbReference type="ChEBI" id="CHEBI:58929"/>
        <dbReference type="EC" id="2.3.1.178"/>
    </reaction>
</comment>
<proteinExistence type="inferred from homology"/>
<evidence type="ECO:0000259" key="9">
    <source>
        <dbReference type="PROSITE" id="PS51186"/>
    </source>
</evidence>
<dbReference type="CDD" id="cd04301">
    <property type="entry name" value="NAT_SF"/>
    <property type="match status" value="1"/>
</dbReference>
<dbReference type="Proteomes" id="UP000652567">
    <property type="component" value="Unassembled WGS sequence"/>
</dbReference>
<keyword evidence="6 8" id="KW-0012">Acyltransferase</keyword>
<dbReference type="PROSITE" id="PS51186">
    <property type="entry name" value="GNAT"/>
    <property type="match status" value="1"/>
</dbReference>
<evidence type="ECO:0000256" key="8">
    <source>
        <dbReference type="RuleBase" id="RU365045"/>
    </source>
</evidence>
<dbReference type="InterPro" id="IPR000182">
    <property type="entry name" value="GNAT_dom"/>
</dbReference>
<evidence type="ECO:0000256" key="3">
    <source>
        <dbReference type="ARBA" id="ARBA00012355"/>
    </source>
</evidence>
<evidence type="ECO:0000313" key="11">
    <source>
        <dbReference type="Proteomes" id="UP000652567"/>
    </source>
</evidence>
<dbReference type="SUPFAM" id="SSF55729">
    <property type="entry name" value="Acyl-CoA N-acyltransferases (Nat)"/>
    <property type="match status" value="1"/>
</dbReference>
<comment type="pathway">
    <text evidence="1 8">Amine and polyamine biosynthesis; ectoine biosynthesis; L-ectoine from L-aspartate 4-semialdehyde: step 2/3.</text>
</comment>
<reference evidence="10" key="1">
    <citation type="submission" date="2018-07" db="EMBL/GenBank/DDBJ databases">
        <title>Genome assembly of strain Ka43.</title>
        <authorList>
            <person name="Kukolya J."/>
            <person name="Nagy I."/>
            <person name="Horvath B."/>
            <person name="Toth A."/>
        </authorList>
    </citation>
    <scope>NUCLEOTIDE SEQUENCE</scope>
    <source>
        <strain evidence="10">KB43</strain>
    </source>
</reference>
<comment type="function">
    <text evidence="8">Catalyzes the acetylation of L-2,4-diaminobutyrate (DABA) to gamma-N-acetyl-alpha,gamma-diaminobutyric acid (ADABA) with acetyl coenzyme A.</text>
</comment>
<dbReference type="EC" id="2.3.1.178" evidence="3 8"/>
<evidence type="ECO:0000256" key="5">
    <source>
        <dbReference type="ARBA" id="ARBA00022679"/>
    </source>
</evidence>
<sequence length="173" mass="18683">MLQEAPAASQAIRANKVSLRKPVSDDGLSLHRLVAASPPLDPNSLYCNLLQCTHFADTAIAAEAAGHLVGFISGYRLPDSPEVLFVWQVVVDANCRGQGLAGRMLSQLVTQQSSLRFIETTINPGNQPSWRLFEALAADLGAPLETRTLFARDRHFGGEHADEILVRIGPLAS</sequence>
<dbReference type="InterPro" id="IPR016181">
    <property type="entry name" value="Acyl_CoA_acyltransferase"/>
</dbReference>
<organism evidence="10 11">
    <name type="scientific">Cellvibrio polysaccharolyticus</name>
    <dbReference type="NCBI Taxonomy" id="2082724"/>
    <lineage>
        <taxon>Bacteria</taxon>
        <taxon>Pseudomonadati</taxon>
        <taxon>Pseudomonadota</taxon>
        <taxon>Gammaproteobacteria</taxon>
        <taxon>Cellvibrionales</taxon>
        <taxon>Cellvibrionaceae</taxon>
        <taxon>Cellvibrio</taxon>
    </lineage>
</organism>
<evidence type="ECO:0000313" key="10">
    <source>
        <dbReference type="EMBL" id="MBE8716982.1"/>
    </source>
</evidence>
<evidence type="ECO:0000256" key="6">
    <source>
        <dbReference type="ARBA" id="ARBA00023315"/>
    </source>
</evidence>
<dbReference type="EMBL" id="PRDL01000001">
    <property type="protein sequence ID" value="MBE8716982.1"/>
    <property type="molecule type" value="Genomic_DNA"/>
</dbReference>
<keyword evidence="11" id="KW-1185">Reference proteome</keyword>
<dbReference type="AlphaFoldDB" id="A0A928YTL5"/>
<dbReference type="GO" id="GO:0019491">
    <property type="term" value="P:ectoine biosynthetic process"/>
    <property type="evidence" value="ECO:0007669"/>
    <property type="project" value="InterPro"/>
</dbReference>
<protein>
    <recommendedName>
        <fullName evidence="4 8">L-2,4-diaminobutyric acid acetyltransferase</fullName>
        <shortName evidence="8">DABA acetyltransferase</shortName>
        <ecNumber evidence="3 8">2.3.1.178</ecNumber>
    </recommendedName>
</protein>
<evidence type="ECO:0000256" key="1">
    <source>
        <dbReference type="ARBA" id="ARBA00004978"/>
    </source>
</evidence>
<dbReference type="Gene3D" id="3.40.630.30">
    <property type="match status" value="1"/>
</dbReference>
<evidence type="ECO:0000256" key="2">
    <source>
        <dbReference type="ARBA" id="ARBA00010712"/>
    </source>
</evidence>
<comment type="caution">
    <text evidence="10">The sequence shown here is derived from an EMBL/GenBank/DDBJ whole genome shotgun (WGS) entry which is preliminary data.</text>
</comment>
<dbReference type="InterPro" id="IPR012772">
    <property type="entry name" value="Ectoine_EctA"/>
</dbReference>
<dbReference type="NCBIfam" id="TIGR02406">
    <property type="entry name" value="ectoine_EctA"/>
    <property type="match status" value="1"/>
</dbReference>